<keyword evidence="1" id="KW-0472">Membrane</keyword>
<dbReference type="Proteomes" id="UP000579647">
    <property type="component" value="Unassembled WGS sequence"/>
</dbReference>
<accession>A0A840W7P6</accession>
<evidence type="ECO:0000313" key="2">
    <source>
        <dbReference type="EMBL" id="MBB5492062.1"/>
    </source>
</evidence>
<dbReference type="EMBL" id="JACHDO010000001">
    <property type="protein sequence ID" value="MBB5492062.1"/>
    <property type="molecule type" value="Genomic_DNA"/>
</dbReference>
<protein>
    <submittedName>
        <fullName evidence="2">Uncharacterized protein</fullName>
    </submittedName>
</protein>
<reference evidence="2 3" key="1">
    <citation type="submission" date="2020-08" db="EMBL/GenBank/DDBJ databases">
        <title>Sequencing the genomes of 1000 actinobacteria strains.</title>
        <authorList>
            <person name="Klenk H.-P."/>
        </authorList>
    </citation>
    <scope>NUCLEOTIDE SEQUENCE [LARGE SCALE GENOMIC DNA]</scope>
    <source>
        <strain evidence="2 3">DSM 44598</strain>
    </source>
</reference>
<feature type="transmembrane region" description="Helical" evidence="1">
    <location>
        <begin position="99"/>
        <end position="119"/>
    </location>
</feature>
<keyword evidence="1" id="KW-1133">Transmembrane helix</keyword>
<feature type="transmembrane region" description="Helical" evidence="1">
    <location>
        <begin position="67"/>
        <end position="92"/>
    </location>
</feature>
<dbReference type="AlphaFoldDB" id="A0A840W7P6"/>
<proteinExistence type="predicted"/>
<organism evidence="2 3">
    <name type="scientific">Nocardiopsis metallicus</name>
    <dbReference type="NCBI Taxonomy" id="179819"/>
    <lineage>
        <taxon>Bacteria</taxon>
        <taxon>Bacillati</taxon>
        <taxon>Actinomycetota</taxon>
        <taxon>Actinomycetes</taxon>
        <taxon>Streptosporangiales</taxon>
        <taxon>Nocardiopsidaceae</taxon>
        <taxon>Nocardiopsis</taxon>
    </lineage>
</organism>
<keyword evidence="3" id="KW-1185">Reference proteome</keyword>
<comment type="caution">
    <text evidence="2">The sequence shown here is derived from an EMBL/GenBank/DDBJ whole genome shotgun (WGS) entry which is preliminary data.</text>
</comment>
<keyword evidence="1" id="KW-0812">Transmembrane</keyword>
<name>A0A840W7P6_9ACTN</name>
<evidence type="ECO:0000313" key="3">
    <source>
        <dbReference type="Proteomes" id="UP000579647"/>
    </source>
</evidence>
<sequence>MSASASGPNPDGSVAKLIEIAEKPTLAQRLISWASRPPGRLYIPACGVIGLVLLFEDSMPAGHLPTFVIGMVGGLLLAGMGALRLGIALAVARPMIRHYWLRWISAPLIAFLSLGLAVADVPLQMRVQASAEQLLELRDEIADPTTIPRNGEWTGMYSLRSVSVTDDVTHYEVEDAGLFYRAGLAHSTEEIPVGVFVPGQGSRIYEHISGDWYVWVDH</sequence>
<gene>
    <name evidence="2" type="ORF">HNR07_003199</name>
</gene>
<evidence type="ECO:0000256" key="1">
    <source>
        <dbReference type="SAM" id="Phobius"/>
    </source>
</evidence>
<dbReference type="RefSeq" id="WP_184365623.1">
    <property type="nucleotide sequence ID" value="NZ_BAAAKM010000015.1"/>
</dbReference>
<feature type="transmembrane region" description="Helical" evidence="1">
    <location>
        <begin position="39"/>
        <end position="55"/>
    </location>
</feature>